<dbReference type="PANTHER" id="PTHR22807">
    <property type="entry name" value="NOP2 YEAST -RELATED NOL1/NOP2/FMU SUN DOMAIN-CONTAINING"/>
    <property type="match status" value="1"/>
</dbReference>
<dbReference type="GO" id="GO:0003723">
    <property type="term" value="F:RNA binding"/>
    <property type="evidence" value="ECO:0007669"/>
    <property type="project" value="UniProtKB-UniRule"/>
</dbReference>
<gene>
    <name evidence="7" type="ORF">CPT03_22520</name>
</gene>
<dbReference type="GO" id="GO:0070475">
    <property type="term" value="P:rRNA base methylation"/>
    <property type="evidence" value="ECO:0007669"/>
    <property type="project" value="TreeGrafter"/>
</dbReference>
<dbReference type="RefSeq" id="WP_099440913.1">
    <property type="nucleotide sequence ID" value="NZ_CP024091.1"/>
</dbReference>
<comment type="caution">
    <text evidence="5">Lacks conserved residue(s) required for the propagation of feature annotation.</text>
</comment>
<evidence type="ECO:0000313" key="7">
    <source>
        <dbReference type="EMBL" id="ATP59041.1"/>
    </source>
</evidence>
<keyword evidence="4 5" id="KW-0694">RNA-binding</keyword>
<feature type="domain" description="SAM-dependent MTase RsmB/NOP-type" evidence="6">
    <location>
        <begin position="120"/>
        <end position="387"/>
    </location>
</feature>
<evidence type="ECO:0000259" key="6">
    <source>
        <dbReference type="PROSITE" id="PS51686"/>
    </source>
</evidence>
<keyword evidence="2 5" id="KW-0808">Transferase</keyword>
<dbReference type="KEGG" id="pgs:CPT03_22520"/>
<evidence type="ECO:0000256" key="1">
    <source>
        <dbReference type="ARBA" id="ARBA00022603"/>
    </source>
</evidence>
<dbReference type="OrthoDB" id="9810297at2"/>
<feature type="binding site" evidence="5">
    <location>
        <position position="241"/>
    </location>
    <ligand>
        <name>S-adenosyl-L-methionine</name>
        <dbReference type="ChEBI" id="CHEBI:59789"/>
    </ligand>
</feature>
<dbReference type="SUPFAM" id="SSF53335">
    <property type="entry name" value="S-adenosyl-L-methionine-dependent methyltransferases"/>
    <property type="match status" value="1"/>
</dbReference>
<organism evidence="7 8">
    <name type="scientific">Pedobacter ginsengisoli</name>
    <dbReference type="NCBI Taxonomy" id="363852"/>
    <lineage>
        <taxon>Bacteria</taxon>
        <taxon>Pseudomonadati</taxon>
        <taxon>Bacteroidota</taxon>
        <taxon>Sphingobacteriia</taxon>
        <taxon>Sphingobacteriales</taxon>
        <taxon>Sphingobacteriaceae</taxon>
        <taxon>Pedobacter</taxon>
    </lineage>
</organism>
<proteinExistence type="inferred from homology"/>
<dbReference type="InterPro" id="IPR001678">
    <property type="entry name" value="MeTrfase_RsmB-F_NOP2_dom"/>
</dbReference>
<feature type="active site" description="Nucleophile" evidence="5">
    <location>
        <position position="341"/>
    </location>
</feature>
<evidence type="ECO:0000256" key="2">
    <source>
        <dbReference type="ARBA" id="ARBA00022679"/>
    </source>
</evidence>
<dbReference type="InterPro" id="IPR049560">
    <property type="entry name" value="MeTrfase_RsmB-F_NOP2_cat"/>
</dbReference>
<accession>A0A2D1UBV2</accession>
<dbReference type="PANTHER" id="PTHR22807:SF61">
    <property type="entry name" value="NOL1_NOP2_SUN FAMILY PROTEIN _ ANTITERMINATION NUSB DOMAIN-CONTAINING PROTEIN"/>
    <property type="match status" value="1"/>
</dbReference>
<comment type="similarity">
    <text evidence="5">Belongs to the class I-like SAM-binding methyltransferase superfamily. RsmB/NOP family.</text>
</comment>
<feature type="binding site" evidence="5">
    <location>
        <position position="268"/>
    </location>
    <ligand>
        <name>S-adenosyl-L-methionine</name>
        <dbReference type="ChEBI" id="CHEBI:59789"/>
    </ligand>
</feature>
<dbReference type="PRINTS" id="PR02008">
    <property type="entry name" value="RCMTFAMILY"/>
</dbReference>
<keyword evidence="8" id="KW-1185">Reference proteome</keyword>
<dbReference type="Gene3D" id="3.40.50.150">
    <property type="entry name" value="Vaccinia Virus protein VP39"/>
    <property type="match status" value="1"/>
</dbReference>
<dbReference type="InterPro" id="IPR029063">
    <property type="entry name" value="SAM-dependent_MTases_sf"/>
</dbReference>
<dbReference type="Proteomes" id="UP000223749">
    <property type="component" value="Chromosome"/>
</dbReference>
<sequence>MRVEHQIRAFEQVFNSYDGTQPLHRFLFTYFKQHKQMGSSDRRWATRYIYSFFRLGKALFKEDLIARLAIADFLCNQTVSLVIEAKLPQLKEQVSLSVQEKIALIAEQYPLFKLSDVFIFNENLSKDIEKQDFYESFFIQPDLFLRVKPSYVAQLVQTLKEAEIVVEEVSDTTLALPNGIKLEKILPSQKYYQVQDLSSQKTGNFFQPKKWDYWWDCCAASGGKSLLLHNLEPTVQLLVSDVRENSLNNLEERFGEAGIKKYQKKVLDLLQNNDQDLHHYEFDGIILDAPCSGSGTWGRTPEMLYYFDSHKISYFSKLQTSIAGNVVKYLKTGKPLIYITCSVFKQENEDVVTWIEENLPVQLEKMELISGYKDKADTMFIARFIKK</sequence>
<evidence type="ECO:0000313" key="8">
    <source>
        <dbReference type="Proteomes" id="UP000223749"/>
    </source>
</evidence>
<dbReference type="PROSITE" id="PS51686">
    <property type="entry name" value="SAM_MT_RSMB_NOP"/>
    <property type="match status" value="1"/>
</dbReference>
<dbReference type="GO" id="GO:0009383">
    <property type="term" value="F:rRNA (cytosine-C5-)-methyltransferase activity"/>
    <property type="evidence" value="ECO:0007669"/>
    <property type="project" value="TreeGrafter"/>
</dbReference>
<evidence type="ECO:0000256" key="3">
    <source>
        <dbReference type="ARBA" id="ARBA00022691"/>
    </source>
</evidence>
<dbReference type="Pfam" id="PF01189">
    <property type="entry name" value="Methyltr_RsmB-F"/>
    <property type="match status" value="1"/>
</dbReference>
<evidence type="ECO:0000256" key="5">
    <source>
        <dbReference type="PROSITE-ProRule" id="PRU01023"/>
    </source>
</evidence>
<dbReference type="GO" id="GO:0005829">
    <property type="term" value="C:cytosol"/>
    <property type="evidence" value="ECO:0007669"/>
    <property type="project" value="TreeGrafter"/>
</dbReference>
<keyword evidence="1 5" id="KW-0489">Methyltransferase</keyword>
<name>A0A2D1UBV2_9SPHI</name>
<protein>
    <submittedName>
        <fullName evidence="7">RNA methyltransferase</fullName>
    </submittedName>
</protein>
<evidence type="ECO:0000256" key="4">
    <source>
        <dbReference type="ARBA" id="ARBA00022884"/>
    </source>
</evidence>
<keyword evidence="3 5" id="KW-0949">S-adenosyl-L-methionine</keyword>
<dbReference type="InterPro" id="IPR023267">
    <property type="entry name" value="RCMT"/>
</dbReference>
<dbReference type="EMBL" id="CP024091">
    <property type="protein sequence ID" value="ATP59041.1"/>
    <property type="molecule type" value="Genomic_DNA"/>
</dbReference>
<feature type="binding site" evidence="5">
    <location>
        <position position="288"/>
    </location>
    <ligand>
        <name>S-adenosyl-L-methionine</name>
        <dbReference type="ChEBI" id="CHEBI:59789"/>
    </ligand>
</feature>
<reference evidence="7 8" key="1">
    <citation type="submission" date="2017-10" db="EMBL/GenBank/DDBJ databases">
        <title>Whole genome of Pedobacter ginsengisoli T01R-27 isolated from tomato rhizosphere.</title>
        <authorList>
            <person name="Weon H.-Y."/>
            <person name="Lee S.A."/>
            <person name="Sang M.K."/>
            <person name="Song J."/>
        </authorList>
    </citation>
    <scope>NUCLEOTIDE SEQUENCE [LARGE SCALE GENOMIC DNA]</scope>
    <source>
        <strain evidence="7 8">T01R-27</strain>
    </source>
</reference>
<dbReference type="AlphaFoldDB" id="A0A2D1UBV2"/>